<evidence type="ECO:0000313" key="6">
    <source>
        <dbReference type="EMBL" id="CAF3807026.1"/>
    </source>
</evidence>
<keyword evidence="8" id="KW-1185">Reference proteome</keyword>
<evidence type="ECO:0000259" key="3">
    <source>
        <dbReference type="Pfam" id="PF02441"/>
    </source>
</evidence>
<evidence type="ECO:0000313" key="5">
    <source>
        <dbReference type="EMBL" id="CAF1343477.1"/>
    </source>
</evidence>
<dbReference type="PANTHER" id="PTHR14359">
    <property type="entry name" value="HOMO-OLIGOMERIC FLAVIN CONTAINING CYS DECARBOXYLASE FAMILY"/>
    <property type="match status" value="1"/>
</dbReference>
<dbReference type="GO" id="GO:0004633">
    <property type="term" value="F:phosphopantothenoylcysteine decarboxylase activity"/>
    <property type="evidence" value="ECO:0007669"/>
    <property type="project" value="TreeGrafter"/>
</dbReference>
<dbReference type="PANTHER" id="PTHR14359:SF6">
    <property type="entry name" value="PHOSPHOPANTOTHENOYLCYSTEINE DECARBOXYLASE"/>
    <property type="match status" value="1"/>
</dbReference>
<dbReference type="EMBL" id="CAJNOQ010014530">
    <property type="protein sequence ID" value="CAF1343477.1"/>
    <property type="molecule type" value="Genomic_DNA"/>
</dbReference>
<dbReference type="GO" id="GO:0071513">
    <property type="term" value="C:phosphopantothenoylcysteine decarboxylase complex"/>
    <property type="evidence" value="ECO:0007669"/>
    <property type="project" value="TreeGrafter"/>
</dbReference>
<sequence length="178" mass="19388">MHAFGRVRGKITAFKSSGMVKDVPELIRGTVAAGWKTYTVLTPHVSTVVSPDEIYGVPGSHAVRDYGDPPLDIFPFGTMLVAPCTFNTFNKLALGLADNLATSMIADALGAQCPVFIAPSMNHGLWNHPQTRISEARLKEWGCTIIPPYIDEKHVIMASVADIMQVLHQHFKSNSTAK</sequence>
<protein>
    <recommendedName>
        <fullName evidence="3">Flavoprotein domain-containing protein</fullName>
    </recommendedName>
</protein>
<dbReference type="Proteomes" id="UP000681722">
    <property type="component" value="Unassembled WGS sequence"/>
</dbReference>
<evidence type="ECO:0000313" key="4">
    <source>
        <dbReference type="EMBL" id="CAF1038794.1"/>
    </source>
</evidence>
<dbReference type="GO" id="GO:0010181">
    <property type="term" value="F:FMN binding"/>
    <property type="evidence" value="ECO:0007669"/>
    <property type="project" value="TreeGrafter"/>
</dbReference>
<name>A0A815GR06_9BILA</name>
<dbReference type="Proteomes" id="UP000677228">
    <property type="component" value="Unassembled WGS sequence"/>
</dbReference>
<dbReference type="GO" id="GO:0015937">
    <property type="term" value="P:coenzyme A biosynthetic process"/>
    <property type="evidence" value="ECO:0007669"/>
    <property type="project" value="UniProtKB-KW"/>
</dbReference>
<dbReference type="Proteomes" id="UP000663829">
    <property type="component" value="Unassembled WGS sequence"/>
</dbReference>
<evidence type="ECO:0000256" key="2">
    <source>
        <dbReference type="ARBA" id="ARBA00038350"/>
    </source>
</evidence>
<accession>A0A815GR06</accession>
<keyword evidence="1" id="KW-0173">Coenzyme A biosynthesis</keyword>
<comment type="similarity">
    <text evidence="2">Belongs to the HFCD (homooligomeric flavin containing Cys decarboxylase) superfamily.</text>
</comment>
<gene>
    <name evidence="5" type="ORF">GPM918_LOCUS30549</name>
    <name evidence="4" type="ORF">OVA965_LOCUS16374</name>
    <name evidence="7" type="ORF">SRO942_LOCUS31167</name>
    <name evidence="6" type="ORF">TMI583_LOCUS16385</name>
</gene>
<evidence type="ECO:0000256" key="1">
    <source>
        <dbReference type="ARBA" id="ARBA00022993"/>
    </source>
</evidence>
<evidence type="ECO:0000313" key="8">
    <source>
        <dbReference type="Proteomes" id="UP000663829"/>
    </source>
</evidence>
<comment type="caution">
    <text evidence="5">The sequence shown here is derived from an EMBL/GenBank/DDBJ whole genome shotgun (WGS) entry which is preliminary data.</text>
</comment>
<dbReference type="SUPFAM" id="SSF52507">
    <property type="entry name" value="Homo-oligomeric flavin-containing Cys decarboxylases, HFCD"/>
    <property type="match status" value="1"/>
</dbReference>
<reference evidence="5" key="1">
    <citation type="submission" date="2021-02" db="EMBL/GenBank/DDBJ databases">
        <authorList>
            <person name="Nowell W R."/>
        </authorList>
    </citation>
    <scope>NUCLEOTIDE SEQUENCE</scope>
</reference>
<dbReference type="Proteomes" id="UP000682733">
    <property type="component" value="Unassembled WGS sequence"/>
</dbReference>
<dbReference type="Pfam" id="PF02441">
    <property type="entry name" value="Flavoprotein"/>
    <property type="match status" value="1"/>
</dbReference>
<dbReference type="Gene3D" id="3.40.50.1950">
    <property type="entry name" value="Flavin prenyltransferase-like"/>
    <property type="match status" value="1"/>
</dbReference>
<feature type="domain" description="Flavoprotein" evidence="3">
    <location>
        <begin position="16"/>
        <end position="164"/>
    </location>
</feature>
<dbReference type="EMBL" id="CAJOBC010060215">
    <property type="protein sequence ID" value="CAF4207053.1"/>
    <property type="molecule type" value="Genomic_DNA"/>
</dbReference>
<dbReference type="InterPro" id="IPR003382">
    <property type="entry name" value="Flavoprotein"/>
</dbReference>
<dbReference type="AlphaFoldDB" id="A0A815GR06"/>
<proteinExistence type="inferred from homology"/>
<dbReference type="EMBL" id="CAJNOK010007594">
    <property type="protein sequence ID" value="CAF1038794.1"/>
    <property type="molecule type" value="Genomic_DNA"/>
</dbReference>
<dbReference type="OrthoDB" id="1532798at2759"/>
<dbReference type="EMBL" id="CAJOBA010007606">
    <property type="protein sequence ID" value="CAF3807026.1"/>
    <property type="molecule type" value="Genomic_DNA"/>
</dbReference>
<organism evidence="5 8">
    <name type="scientific">Didymodactylos carnosus</name>
    <dbReference type="NCBI Taxonomy" id="1234261"/>
    <lineage>
        <taxon>Eukaryota</taxon>
        <taxon>Metazoa</taxon>
        <taxon>Spiralia</taxon>
        <taxon>Gnathifera</taxon>
        <taxon>Rotifera</taxon>
        <taxon>Eurotatoria</taxon>
        <taxon>Bdelloidea</taxon>
        <taxon>Philodinida</taxon>
        <taxon>Philodinidae</taxon>
        <taxon>Didymodactylos</taxon>
    </lineage>
</organism>
<evidence type="ECO:0000313" key="7">
    <source>
        <dbReference type="EMBL" id="CAF4207053.1"/>
    </source>
</evidence>
<dbReference type="InterPro" id="IPR036551">
    <property type="entry name" value="Flavin_trans-like"/>
</dbReference>